<keyword evidence="7" id="KW-1185">Reference proteome</keyword>
<organism evidence="6 7">
    <name type="scientific">Prauserella endophytica</name>
    <dbReference type="NCBI Taxonomy" id="1592324"/>
    <lineage>
        <taxon>Bacteria</taxon>
        <taxon>Bacillati</taxon>
        <taxon>Actinomycetota</taxon>
        <taxon>Actinomycetes</taxon>
        <taxon>Pseudonocardiales</taxon>
        <taxon>Pseudonocardiaceae</taxon>
        <taxon>Prauserella</taxon>
        <taxon>Prauserella coralliicola group</taxon>
    </lineage>
</organism>
<dbReference type="InterPro" id="IPR002347">
    <property type="entry name" value="SDR_fam"/>
</dbReference>
<evidence type="ECO:0000256" key="4">
    <source>
        <dbReference type="ARBA" id="ARBA00023098"/>
    </source>
</evidence>
<dbReference type="Proteomes" id="UP000309992">
    <property type="component" value="Unassembled WGS sequence"/>
</dbReference>
<dbReference type="EMBL" id="SWMS01000007">
    <property type="protein sequence ID" value="TKG70973.1"/>
    <property type="molecule type" value="Genomic_DNA"/>
</dbReference>
<dbReference type="PRINTS" id="PR00080">
    <property type="entry name" value="SDRFAMILY"/>
</dbReference>
<sequence length="284" mass="29153">MQRNYSREVGRVANRLRDKVAVVTGAASGIGEAIARSMVEEGASVLLADIADSKGKAVAGELGDSAEFVHCDVTSESDIRALVDRAVDQHGRLDCMVNNAGVVGASGPIDALSVDDFELATSVLLRSVFLGTKHAARVMKPQGSGVILATTSIAGVQGGWGPHLYAAAKSGVIGLTRNVAAELATWGIRAVAIAPGKIVTPMTAGRVAGDSNDLAATTEAFKSRTPLRGHIGLPRDVAAAAVWLASDEAGFVSGTTIMVDGGLTTGSKENLAPEDLGSWAQPQR</sequence>
<dbReference type="PRINTS" id="PR00081">
    <property type="entry name" value="GDHRDH"/>
</dbReference>
<evidence type="ECO:0000256" key="5">
    <source>
        <dbReference type="ARBA" id="ARBA00023221"/>
    </source>
</evidence>
<dbReference type="SUPFAM" id="SSF51735">
    <property type="entry name" value="NAD(P)-binding Rossmann-fold domains"/>
    <property type="match status" value="1"/>
</dbReference>
<dbReference type="Gene3D" id="3.40.50.720">
    <property type="entry name" value="NAD(P)-binding Rossmann-like Domain"/>
    <property type="match status" value="1"/>
</dbReference>
<keyword evidence="4" id="KW-0443">Lipid metabolism</keyword>
<accession>A0ABY2S505</accession>
<dbReference type="NCBIfam" id="NF005559">
    <property type="entry name" value="PRK07231.1"/>
    <property type="match status" value="1"/>
</dbReference>
<dbReference type="GO" id="GO:0047936">
    <property type="term" value="F:glucose 1-dehydrogenase [NAD(P)+] activity"/>
    <property type="evidence" value="ECO:0007669"/>
    <property type="project" value="UniProtKB-EC"/>
</dbReference>
<dbReference type="Pfam" id="PF13561">
    <property type="entry name" value="adh_short_C2"/>
    <property type="match status" value="1"/>
</dbReference>
<evidence type="ECO:0000256" key="1">
    <source>
        <dbReference type="ARBA" id="ARBA00006484"/>
    </source>
</evidence>
<keyword evidence="2 6" id="KW-0560">Oxidoreductase</keyword>
<evidence type="ECO:0000256" key="3">
    <source>
        <dbReference type="ARBA" id="ARBA00023027"/>
    </source>
</evidence>
<proteinExistence type="inferred from homology"/>
<dbReference type="PANTHER" id="PTHR43180">
    <property type="entry name" value="3-OXOACYL-(ACYL-CARRIER-PROTEIN) REDUCTASE (AFU_ORTHOLOGUE AFUA_6G11210)"/>
    <property type="match status" value="1"/>
</dbReference>
<dbReference type="InterPro" id="IPR036291">
    <property type="entry name" value="NAD(P)-bd_dom_sf"/>
</dbReference>
<keyword evidence="3" id="KW-0520">NAD</keyword>
<reference evidence="6 7" key="1">
    <citation type="journal article" date="2015" name="Antonie Van Leeuwenhoek">
        <title>Prauserella endophytica sp. nov., an endophytic actinobacterium isolated from Tamarix taklamakanensis.</title>
        <authorList>
            <person name="Liu J.M."/>
            <person name="Habden X."/>
            <person name="Guo L."/>
            <person name="Tuo L."/>
            <person name="Jiang Z.K."/>
            <person name="Liu S.W."/>
            <person name="Liu X.F."/>
            <person name="Chen L."/>
            <person name="Li R.F."/>
            <person name="Zhang Y.Q."/>
            <person name="Sun C.H."/>
        </authorList>
    </citation>
    <scope>NUCLEOTIDE SEQUENCE [LARGE SCALE GENOMIC DNA]</scope>
    <source>
        <strain evidence="6 7">CGMCC 4.7182</strain>
    </source>
</reference>
<dbReference type="EC" id="1.1.1.47" evidence="6"/>
<gene>
    <name evidence="6" type="ORF">FCN18_15785</name>
</gene>
<comment type="caution">
    <text evidence="6">The sequence shown here is derived from an EMBL/GenBank/DDBJ whole genome shotgun (WGS) entry which is preliminary data.</text>
</comment>
<protein>
    <submittedName>
        <fullName evidence="6">Glucose 1-dehydrogenase</fullName>
        <ecNumber evidence="6">1.1.1.47</ecNumber>
    </submittedName>
</protein>
<keyword evidence="5" id="KW-0753">Steroid metabolism</keyword>
<evidence type="ECO:0000256" key="2">
    <source>
        <dbReference type="ARBA" id="ARBA00023002"/>
    </source>
</evidence>
<name>A0ABY2S505_9PSEU</name>
<evidence type="ECO:0000313" key="6">
    <source>
        <dbReference type="EMBL" id="TKG70973.1"/>
    </source>
</evidence>
<dbReference type="PANTHER" id="PTHR43180:SF28">
    <property type="entry name" value="NAD(P)-BINDING ROSSMANN-FOLD SUPERFAMILY PROTEIN"/>
    <property type="match status" value="1"/>
</dbReference>
<comment type="similarity">
    <text evidence="1">Belongs to the short-chain dehydrogenases/reductases (SDR) family.</text>
</comment>
<evidence type="ECO:0000313" key="7">
    <source>
        <dbReference type="Proteomes" id="UP000309992"/>
    </source>
</evidence>